<dbReference type="EnsemblPlants" id="TuG1812G0100002850.01.T01">
    <property type="protein sequence ID" value="TuG1812G0100002850.01.T01"/>
    <property type="gene ID" value="TuG1812G0100002850.01"/>
</dbReference>
<evidence type="ECO:0000313" key="2">
    <source>
        <dbReference type="Proteomes" id="UP000015106"/>
    </source>
</evidence>
<reference evidence="1" key="3">
    <citation type="submission" date="2022-06" db="UniProtKB">
        <authorList>
            <consortium name="EnsemblPlants"/>
        </authorList>
    </citation>
    <scope>IDENTIFICATION</scope>
</reference>
<proteinExistence type="predicted"/>
<accession>A0A8R7P576</accession>
<keyword evidence="2" id="KW-1185">Reference proteome</keyword>
<evidence type="ECO:0000313" key="1">
    <source>
        <dbReference type="EnsemblPlants" id="TuG1812G0100002850.01.T01"/>
    </source>
</evidence>
<reference evidence="2" key="1">
    <citation type="journal article" date="2013" name="Nature">
        <title>Draft genome of the wheat A-genome progenitor Triticum urartu.</title>
        <authorList>
            <person name="Ling H.Q."/>
            <person name="Zhao S."/>
            <person name="Liu D."/>
            <person name="Wang J."/>
            <person name="Sun H."/>
            <person name="Zhang C."/>
            <person name="Fan H."/>
            <person name="Li D."/>
            <person name="Dong L."/>
            <person name="Tao Y."/>
            <person name="Gao C."/>
            <person name="Wu H."/>
            <person name="Li Y."/>
            <person name="Cui Y."/>
            <person name="Guo X."/>
            <person name="Zheng S."/>
            <person name="Wang B."/>
            <person name="Yu K."/>
            <person name="Liang Q."/>
            <person name="Yang W."/>
            <person name="Lou X."/>
            <person name="Chen J."/>
            <person name="Feng M."/>
            <person name="Jian J."/>
            <person name="Zhang X."/>
            <person name="Luo G."/>
            <person name="Jiang Y."/>
            <person name="Liu J."/>
            <person name="Wang Z."/>
            <person name="Sha Y."/>
            <person name="Zhang B."/>
            <person name="Wu H."/>
            <person name="Tang D."/>
            <person name="Shen Q."/>
            <person name="Xue P."/>
            <person name="Zou S."/>
            <person name="Wang X."/>
            <person name="Liu X."/>
            <person name="Wang F."/>
            <person name="Yang Y."/>
            <person name="An X."/>
            <person name="Dong Z."/>
            <person name="Zhang K."/>
            <person name="Zhang X."/>
            <person name="Luo M.C."/>
            <person name="Dvorak J."/>
            <person name="Tong Y."/>
            <person name="Wang J."/>
            <person name="Yang H."/>
            <person name="Li Z."/>
            <person name="Wang D."/>
            <person name="Zhang A."/>
            <person name="Wang J."/>
        </authorList>
    </citation>
    <scope>NUCLEOTIDE SEQUENCE</scope>
    <source>
        <strain evidence="2">cv. G1812</strain>
    </source>
</reference>
<dbReference type="Proteomes" id="UP000015106">
    <property type="component" value="Chromosome 1"/>
</dbReference>
<organism evidence="1 2">
    <name type="scientific">Triticum urartu</name>
    <name type="common">Red wild einkorn</name>
    <name type="synonym">Crithodium urartu</name>
    <dbReference type="NCBI Taxonomy" id="4572"/>
    <lineage>
        <taxon>Eukaryota</taxon>
        <taxon>Viridiplantae</taxon>
        <taxon>Streptophyta</taxon>
        <taxon>Embryophyta</taxon>
        <taxon>Tracheophyta</taxon>
        <taxon>Spermatophyta</taxon>
        <taxon>Magnoliopsida</taxon>
        <taxon>Liliopsida</taxon>
        <taxon>Poales</taxon>
        <taxon>Poaceae</taxon>
        <taxon>BOP clade</taxon>
        <taxon>Pooideae</taxon>
        <taxon>Triticodae</taxon>
        <taxon>Triticeae</taxon>
        <taxon>Triticinae</taxon>
        <taxon>Triticum</taxon>
    </lineage>
</organism>
<name>A0A8R7P576_TRIUA</name>
<protein>
    <submittedName>
        <fullName evidence="1">Uncharacterized protein</fullName>
    </submittedName>
</protein>
<sequence>MLVALVQSLLSHRRTMPISPHSARATTWKGTARTAGRPLGRRRLRTRALWRCATSQRSRTTSRTSCSTAELLWRELCVRESLRWR</sequence>
<dbReference type="Gramene" id="TuG1812G0100002850.01.T01">
    <property type="protein sequence ID" value="TuG1812G0100002850.01.T01"/>
    <property type="gene ID" value="TuG1812G0100002850.01"/>
</dbReference>
<reference evidence="1" key="2">
    <citation type="submission" date="2018-03" db="EMBL/GenBank/DDBJ databases">
        <title>The Triticum urartu genome reveals the dynamic nature of wheat genome evolution.</title>
        <authorList>
            <person name="Ling H."/>
            <person name="Ma B."/>
            <person name="Shi X."/>
            <person name="Liu H."/>
            <person name="Dong L."/>
            <person name="Sun H."/>
            <person name="Cao Y."/>
            <person name="Gao Q."/>
            <person name="Zheng S."/>
            <person name="Li Y."/>
            <person name="Yu Y."/>
            <person name="Du H."/>
            <person name="Qi M."/>
            <person name="Li Y."/>
            <person name="Yu H."/>
            <person name="Cui Y."/>
            <person name="Wang N."/>
            <person name="Chen C."/>
            <person name="Wu H."/>
            <person name="Zhao Y."/>
            <person name="Zhang J."/>
            <person name="Li Y."/>
            <person name="Zhou W."/>
            <person name="Zhang B."/>
            <person name="Hu W."/>
            <person name="Eijk M."/>
            <person name="Tang J."/>
            <person name="Witsenboer H."/>
            <person name="Zhao S."/>
            <person name="Li Z."/>
            <person name="Zhang A."/>
            <person name="Wang D."/>
            <person name="Liang C."/>
        </authorList>
    </citation>
    <scope>NUCLEOTIDE SEQUENCE [LARGE SCALE GENOMIC DNA]</scope>
    <source>
        <strain evidence="1">cv. G1812</strain>
    </source>
</reference>
<dbReference type="AlphaFoldDB" id="A0A8R7P576"/>